<evidence type="ECO:0000313" key="2">
    <source>
        <dbReference type="Proteomes" id="UP000462362"/>
    </source>
</evidence>
<reference evidence="1 2" key="1">
    <citation type="journal article" date="2019" name="Nat. Med.">
        <title>A library of human gut bacterial isolates paired with longitudinal multiomics data enables mechanistic microbiome research.</title>
        <authorList>
            <person name="Poyet M."/>
            <person name="Groussin M."/>
            <person name="Gibbons S.M."/>
            <person name="Avila-Pacheco J."/>
            <person name="Jiang X."/>
            <person name="Kearney S.M."/>
            <person name="Perrotta A.R."/>
            <person name="Berdy B."/>
            <person name="Zhao S."/>
            <person name="Lieberman T.D."/>
            <person name="Swanson P.K."/>
            <person name="Smith M."/>
            <person name="Roesemann S."/>
            <person name="Alexander J.E."/>
            <person name="Rich S.A."/>
            <person name="Livny J."/>
            <person name="Vlamakis H."/>
            <person name="Clish C."/>
            <person name="Bullock K."/>
            <person name="Deik A."/>
            <person name="Scott J."/>
            <person name="Pierce K.A."/>
            <person name="Xavier R.J."/>
            <person name="Alm E.J."/>
        </authorList>
    </citation>
    <scope>NUCLEOTIDE SEQUENCE [LARGE SCALE GENOMIC DNA]</scope>
    <source>
        <strain evidence="1 2">BIOML-A2</strain>
    </source>
</reference>
<comment type="caution">
    <text evidence="1">The sequence shown here is derived from an EMBL/GenBank/DDBJ whole genome shotgun (WGS) entry which is preliminary data.</text>
</comment>
<dbReference type="EMBL" id="WNCL01000086">
    <property type="protein sequence ID" value="MTU44488.1"/>
    <property type="molecule type" value="Genomic_DNA"/>
</dbReference>
<organism evidence="1 2">
    <name type="scientific">Parasutterella excrementihominis</name>
    <dbReference type="NCBI Taxonomy" id="487175"/>
    <lineage>
        <taxon>Bacteria</taxon>
        <taxon>Pseudomonadati</taxon>
        <taxon>Pseudomonadota</taxon>
        <taxon>Betaproteobacteria</taxon>
        <taxon>Burkholderiales</taxon>
        <taxon>Sutterellaceae</taxon>
        <taxon>Parasutterella</taxon>
    </lineage>
</organism>
<accession>A0A6I3S6S9</accession>
<evidence type="ECO:0000313" key="1">
    <source>
        <dbReference type="EMBL" id="MTU44488.1"/>
    </source>
</evidence>
<protein>
    <submittedName>
        <fullName evidence="1">Transposase</fullName>
    </submittedName>
</protein>
<gene>
    <name evidence="1" type="ORF">GMD42_12965</name>
</gene>
<dbReference type="Proteomes" id="UP000462362">
    <property type="component" value="Unassembled WGS sequence"/>
</dbReference>
<proteinExistence type="predicted"/>
<dbReference type="AlphaFoldDB" id="A0A6I3S6S9"/>
<name>A0A6I3S6S9_9BURK</name>
<sequence length="145" mass="16602">MINLLALADYESGIPFFYRTFDGKIPDVKTVRQVISGNAGLSLNNVVFVSDRGYSDAKNIKDCLRNKLGFLFNVQCEMPGSFAQELIDEERENLRDLNRMDWLTKVFQITKEINWTFEPDLVQGQVSSKKTKESRYFTGTSISID</sequence>